<dbReference type="AlphaFoldDB" id="A0A7J8AEQ3"/>
<accession>A0A7J8AEQ3</accession>
<feature type="signal peptide" evidence="1">
    <location>
        <begin position="1"/>
        <end position="17"/>
    </location>
</feature>
<reference evidence="2 3" key="1">
    <citation type="journal article" date="2020" name="Nature">
        <title>Six reference-quality genomes reveal evolution of bat adaptations.</title>
        <authorList>
            <person name="Jebb D."/>
            <person name="Huang Z."/>
            <person name="Pippel M."/>
            <person name="Hughes G.M."/>
            <person name="Lavrichenko K."/>
            <person name="Devanna P."/>
            <person name="Winkler S."/>
            <person name="Jermiin L.S."/>
            <person name="Skirmuntt E.C."/>
            <person name="Katzourakis A."/>
            <person name="Burkitt-Gray L."/>
            <person name="Ray D.A."/>
            <person name="Sullivan K.A.M."/>
            <person name="Roscito J.G."/>
            <person name="Kirilenko B.M."/>
            <person name="Davalos L.M."/>
            <person name="Corthals A.P."/>
            <person name="Power M.L."/>
            <person name="Jones G."/>
            <person name="Ransome R.D."/>
            <person name="Dechmann D.K.N."/>
            <person name="Locatelli A.G."/>
            <person name="Puechmaille S.J."/>
            <person name="Fedrigo O."/>
            <person name="Jarvis E.D."/>
            <person name="Hiller M."/>
            <person name="Vernes S.C."/>
            <person name="Myers E.W."/>
            <person name="Teeling E.C."/>
        </authorList>
    </citation>
    <scope>NUCLEOTIDE SEQUENCE [LARGE SCALE GENOMIC DNA]</scope>
    <source>
        <strain evidence="2">MRhiFer1</strain>
        <tissue evidence="2">Lung</tissue>
    </source>
</reference>
<name>A0A7J8AEQ3_RHIFE</name>
<feature type="chain" id="PRO_5029559558" evidence="1">
    <location>
        <begin position="18"/>
        <end position="154"/>
    </location>
</feature>
<proteinExistence type="predicted"/>
<evidence type="ECO:0000313" key="2">
    <source>
        <dbReference type="EMBL" id="KAF6385013.1"/>
    </source>
</evidence>
<evidence type="ECO:0000256" key="1">
    <source>
        <dbReference type="SAM" id="SignalP"/>
    </source>
</evidence>
<evidence type="ECO:0000313" key="3">
    <source>
        <dbReference type="Proteomes" id="UP000585614"/>
    </source>
</evidence>
<keyword evidence="1" id="KW-0732">Signal</keyword>
<comment type="caution">
    <text evidence="2">The sequence shown here is derived from an EMBL/GenBank/DDBJ whole genome shotgun (WGS) entry which is preliminary data.</text>
</comment>
<dbReference type="Proteomes" id="UP000585614">
    <property type="component" value="Unassembled WGS sequence"/>
</dbReference>
<organism evidence="2 3">
    <name type="scientific">Rhinolophus ferrumequinum</name>
    <name type="common">Greater horseshoe bat</name>
    <dbReference type="NCBI Taxonomy" id="59479"/>
    <lineage>
        <taxon>Eukaryota</taxon>
        <taxon>Metazoa</taxon>
        <taxon>Chordata</taxon>
        <taxon>Craniata</taxon>
        <taxon>Vertebrata</taxon>
        <taxon>Euteleostomi</taxon>
        <taxon>Mammalia</taxon>
        <taxon>Eutheria</taxon>
        <taxon>Laurasiatheria</taxon>
        <taxon>Chiroptera</taxon>
        <taxon>Yinpterochiroptera</taxon>
        <taxon>Rhinolophoidea</taxon>
        <taxon>Rhinolophidae</taxon>
        <taxon>Rhinolophinae</taxon>
        <taxon>Rhinolophus</taxon>
    </lineage>
</organism>
<sequence length="154" mass="17423">MASVVWSLSCLLLRSRLRPLVQKLAMPNSNFYTSNCFKHSPKEQLFCHLEITALHTLQNCAQHLLAIDKVNPAFIKTPSRCCPLEVSDLENPCRAAEQYHLDTKFPLQYLSSPRSSLALLPFWMVTTTPLHPTTNQPHPLQLTSHLHYSTASVS</sequence>
<dbReference type="EMBL" id="JACAGC010000002">
    <property type="protein sequence ID" value="KAF6385013.1"/>
    <property type="molecule type" value="Genomic_DNA"/>
</dbReference>
<protein>
    <submittedName>
        <fullName evidence="2">Uncharacterized protein</fullName>
    </submittedName>
</protein>
<gene>
    <name evidence="2" type="ORF">mRhiFer1_008852</name>
</gene>